<reference evidence="2" key="2">
    <citation type="submission" date="2016-07" db="EMBL/GenBank/DDBJ databases">
        <authorList>
            <person name="Coyne R.S."/>
            <person name="Hamilton E.P."/>
            <person name="Orias E."/>
            <person name="Russ C."/>
            <person name="Kapusta A."/>
            <person name="Bidwell S.L."/>
            <person name="Krishnakumar V."/>
            <person name="Zafar N."/>
            <person name="Tang H."/>
            <person name="Hadjithomas M."/>
        </authorList>
    </citation>
    <scope>NUCLEOTIDE SEQUENCE [LARGE SCALE GENOMIC DNA]</scope>
    <source>
        <strain evidence="2">SB210</strain>
    </source>
</reference>
<reference evidence="2" key="1">
    <citation type="submission" date="2011-11" db="EMBL/GenBank/DDBJ databases">
        <title>The Genome Sequence of Tetrahymena thermophila SB210.</title>
        <authorList>
            <consortium name="The Broad Institute Genome Sequencing Platform"/>
            <person name="Russ C."/>
            <person name="Coyne R.S."/>
            <person name="Orias E."/>
            <person name="Taverna S.D."/>
            <person name="Papazyan R."/>
            <person name="Young S.K."/>
            <person name="Zeng Q."/>
            <person name="Gargeya S."/>
            <person name="Fitzgerald M."/>
            <person name="Haas B."/>
            <person name="Abouelleil A."/>
            <person name="Alvarado L."/>
            <person name="Arachchi H.M."/>
            <person name="Berlin A."/>
            <person name="Brown A."/>
            <person name="Chapman S.B."/>
            <person name="Chen Z."/>
            <person name="Dunbar C."/>
            <person name="Freedman E."/>
            <person name="Gearin G."/>
            <person name="Goldberg J."/>
            <person name="Griggs A."/>
            <person name="Gujja S."/>
            <person name="Heiman D."/>
            <person name="Howarth C."/>
            <person name="Lui A."/>
            <person name="MacDonald P.J.P."/>
            <person name="Montmayeur A."/>
            <person name="Murphy C."/>
            <person name="Neiman D."/>
            <person name="Pearson M."/>
            <person name="Priest M."/>
            <person name="Roberts A."/>
            <person name="Saif S."/>
            <person name="Shea T."/>
            <person name="Sisk P."/>
            <person name="Stolte C."/>
            <person name="Sykes S."/>
            <person name="Wortman J."/>
            <person name="Nusbaum C."/>
            <person name="Birren B."/>
        </authorList>
    </citation>
    <scope>NUCLEOTIDE SEQUENCE [LARGE SCALE GENOMIC DNA]</scope>
    <source>
        <strain evidence="2">SB210</strain>
    </source>
</reference>
<name>A0A1B9C278_TETTS</name>
<feature type="domain" description="Reverse transcriptase" evidence="1">
    <location>
        <begin position="12"/>
        <end position="282"/>
    </location>
</feature>
<proteinExistence type="predicted"/>
<dbReference type="Proteomes" id="UP000242602">
    <property type="component" value="Unassembled WGS sequence"/>
</dbReference>
<keyword evidence="2" id="KW-0695">RNA-directed DNA polymerase</keyword>
<dbReference type="PANTHER" id="PTHR19446">
    <property type="entry name" value="REVERSE TRANSCRIPTASES"/>
    <property type="match status" value="1"/>
</dbReference>
<sequence>MNKNLKRIITDVIKNKGRKWDICYQARQIFIPKTDNRNLDTCRPITILPTMIKLMETSILNQINQEEEQGRIQKIDHRQTGFCTHRSTTFNLLRLQQRIKKLENQGKTPIVIFYDFKGAFDSPVHDKAWKALRQQGFSTSLLKQIFWLYGKVKINNQRIGRGFLQGGIASPRLYIQYQQQALQEVESIIYMKTGKQLDFLAFADDLAIIAEDSLEMEAIVKQFESTIAYYGLQVNQSKTEYMIMNETRKNMKLKKEYIERKLKRYKLNYKYCEKFKYLGIRIESNGNIKENYKHILKKFNKYKYLLGRVAFITKNTTMITNTWATFIRAQFSYGLTLIKENDRKTTWQQYLKLYYKSLVQTLGMFRSMKGEEIARRLMIPQIEEIEQQYKQHVLQQMKKLTRQQIESKSQKIKFKNINKEIKMKSSKQMMK</sequence>
<keyword evidence="2" id="KW-0548">Nucleotidyltransferase</keyword>
<dbReference type="CDD" id="cd01650">
    <property type="entry name" value="RT_nLTR_like"/>
    <property type="match status" value="1"/>
</dbReference>
<accession>A0A1B9C278</accession>
<dbReference type="PROSITE" id="PS50878">
    <property type="entry name" value="RT_POL"/>
    <property type="match status" value="1"/>
</dbReference>
<evidence type="ECO:0000313" key="2">
    <source>
        <dbReference type="EMBL" id="OCB07008.1"/>
    </source>
</evidence>
<dbReference type="InterPro" id="IPR043502">
    <property type="entry name" value="DNA/RNA_pol_sf"/>
</dbReference>
<dbReference type="InterPro" id="IPR000477">
    <property type="entry name" value="RT_dom"/>
</dbReference>
<keyword evidence="2" id="KW-0808">Transferase</keyword>
<protein>
    <submittedName>
        <fullName evidence="2">ORF2 reverse transcriptase</fullName>
    </submittedName>
</protein>
<gene>
    <name evidence="2" type="ORF">TTHMIC_00034</name>
</gene>
<evidence type="ECO:0000259" key="1">
    <source>
        <dbReference type="PROSITE" id="PS50878"/>
    </source>
</evidence>
<dbReference type="EMBL" id="JH659862">
    <property type="protein sequence ID" value="OCB07008.1"/>
    <property type="molecule type" value="Genomic_DNA"/>
</dbReference>
<dbReference type="SUPFAM" id="SSF56672">
    <property type="entry name" value="DNA/RNA polymerases"/>
    <property type="match status" value="1"/>
</dbReference>
<dbReference type="AlphaFoldDB" id="A0A1B9C278"/>
<organism evidence="2">
    <name type="scientific">Tetrahymena thermophila (strain SB210)</name>
    <dbReference type="NCBI Taxonomy" id="312017"/>
    <lineage>
        <taxon>Eukaryota</taxon>
        <taxon>Sar</taxon>
        <taxon>Alveolata</taxon>
        <taxon>Ciliophora</taxon>
        <taxon>Intramacronucleata</taxon>
        <taxon>Oligohymenophorea</taxon>
        <taxon>Hymenostomatida</taxon>
        <taxon>Tetrahymenina</taxon>
        <taxon>Tetrahymenidae</taxon>
        <taxon>Tetrahymena</taxon>
    </lineage>
</organism>
<dbReference type="Pfam" id="PF00078">
    <property type="entry name" value="RVT_1"/>
    <property type="match status" value="1"/>
</dbReference>
<dbReference type="GO" id="GO:0003964">
    <property type="term" value="F:RNA-directed DNA polymerase activity"/>
    <property type="evidence" value="ECO:0007669"/>
    <property type="project" value="UniProtKB-KW"/>
</dbReference>